<organism evidence="3 4">
    <name type="scientific">Aegilops tauschii subsp. strangulata</name>
    <name type="common">Goatgrass</name>
    <dbReference type="NCBI Taxonomy" id="200361"/>
    <lineage>
        <taxon>Eukaryota</taxon>
        <taxon>Viridiplantae</taxon>
        <taxon>Streptophyta</taxon>
        <taxon>Embryophyta</taxon>
        <taxon>Tracheophyta</taxon>
        <taxon>Spermatophyta</taxon>
        <taxon>Magnoliopsida</taxon>
        <taxon>Liliopsida</taxon>
        <taxon>Poales</taxon>
        <taxon>Poaceae</taxon>
        <taxon>BOP clade</taxon>
        <taxon>Pooideae</taxon>
        <taxon>Triticodae</taxon>
        <taxon>Triticeae</taxon>
        <taxon>Triticinae</taxon>
        <taxon>Aegilops</taxon>
    </lineage>
</organism>
<name>A0A453PSC5_AEGTS</name>
<feature type="transmembrane region" description="Helical" evidence="1">
    <location>
        <begin position="86"/>
        <end position="106"/>
    </location>
</feature>
<sequence>ASIRFLVFFHAYARSSFRYCKAKSATQHRPFTTKTTMARGYAGRIQAFSKAALLGLVLLSMVTWVPHACSCLRAFLFVSLPSAASAIATPKCLFIFSNIIVLFLATECRLSRNGARSTSTNEDDIDAVVRELVAFTHAIKETHAAQEIVKAEQEVSVRMTTQQLDQCEKEEESDVALVNNNVGDDLQEEVMKEEDCEEATELPTEELNRRVEDFIARFNMERQLEARMVVCCC</sequence>
<feature type="domain" description="DUF4408" evidence="2">
    <location>
        <begin position="66"/>
        <end position="110"/>
    </location>
</feature>
<dbReference type="EnsemblPlants" id="AET6Gv20832000.1">
    <property type="protein sequence ID" value="AET6Gv20832000.1"/>
    <property type="gene ID" value="AET6Gv20832000"/>
</dbReference>
<dbReference type="InterPro" id="IPR025520">
    <property type="entry name" value="DUF4408"/>
</dbReference>
<evidence type="ECO:0000256" key="1">
    <source>
        <dbReference type="SAM" id="Phobius"/>
    </source>
</evidence>
<proteinExistence type="predicted"/>
<evidence type="ECO:0000259" key="2">
    <source>
        <dbReference type="Pfam" id="PF14364"/>
    </source>
</evidence>
<dbReference type="Proteomes" id="UP000015105">
    <property type="component" value="Chromosome 6D"/>
</dbReference>
<dbReference type="AlphaFoldDB" id="A0A453PSC5"/>
<evidence type="ECO:0000313" key="4">
    <source>
        <dbReference type="Proteomes" id="UP000015105"/>
    </source>
</evidence>
<reference evidence="3" key="5">
    <citation type="journal article" date="2021" name="G3 (Bethesda)">
        <title>Aegilops tauschii genome assembly Aet v5.0 features greater sequence contiguity and improved annotation.</title>
        <authorList>
            <person name="Wang L."/>
            <person name="Zhu T."/>
            <person name="Rodriguez J.C."/>
            <person name="Deal K.R."/>
            <person name="Dubcovsky J."/>
            <person name="McGuire P.E."/>
            <person name="Lux T."/>
            <person name="Spannagl M."/>
            <person name="Mayer K.F.X."/>
            <person name="Baldrich P."/>
            <person name="Meyers B.C."/>
            <person name="Huo N."/>
            <person name="Gu Y.Q."/>
            <person name="Zhou H."/>
            <person name="Devos K.M."/>
            <person name="Bennetzen J.L."/>
            <person name="Unver T."/>
            <person name="Budak H."/>
            <person name="Gulick P.J."/>
            <person name="Galiba G."/>
            <person name="Kalapos B."/>
            <person name="Nelson D.R."/>
            <person name="Li P."/>
            <person name="You F.M."/>
            <person name="Luo M.C."/>
            <person name="Dvorak J."/>
        </authorList>
    </citation>
    <scope>NUCLEOTIDE SEQUENCE [LARGE SCALE GENOMIC DNA]</scope>
    <source>
        <strain evidence="3">cv. AL8/78</strain>
    </source>
</reference>
<keyword evidence="1" id="KW-1133">Transmembrane helix</keyword>
<protein>
    <recommendedName>
        <fullName evidence="2">DUF4408 domain-containing protein</fullName>
    </recommendedName>
</protein>
<keyword evidence="1" id="KW-0472">Membrane</keyword>
<reference evidence="4" key="1">
    <citation type="journal article" date="2014" name="Science">
        <title>Ancient hybridizations among the ancestral genomes of bread wheat.</title>
        <authorList>
            <consortium name="International Wheat Genome Sequencing Consortium,"/>
            <person name="Marcussen T."/>
            <person name="Sandve S.R."/>
            <person name="Heier L."/>
            <person name="Spannagl M."/>
            <person name="Pfeifer M."/>
            <person name="Jakobsen K.S."/>
            <person name="Wulff B.B."/>
            <person name="Steuernagel B."/>
            <person name="Mayer K.F."/>
            <person name="Olsen O.A."/>
        </authorList>
    </citation>
    <scope>NUCLEOTIDE SEQUENCE [LARGE SCALE GENOMIC DNA]</scope>
    <source>
        <strain evidence="4">cv. AL8/78</strain>
    </source>
</reference>
<dbReference type="PANTHER" id="PTHR35762">
    <property type="entry name" value="TRANSMEMBRANE PROTEIN"/>
    <property type="match status" value="1"/>
</dbReference>
<keyword evidence="1" id="KW-0812">Transmembrane</keyword>
<dbReference type="STRING" id="200361.A0A453PSC5"/>
<reference evidence="4" key="2">
    <citation type="journal article" date="2017" name="Nat. Plants">
        <title>The Aegilops tauschii genome reveals multiple impacts of transposons.</title>
        <authorList>
            <person name="Zhao G."/>
            <person name="Zou C."/>
            <person name="Li K."/>
            <person name="Wang K."/>
            <person name="Li T."/>
            <person name="Gao L."/>
            <person name="Zhang X."/>
            <person name="Wang H."/>
            <person name="Yang Z."/>
            <person name="Liu X."/>
            <person name="Jiang W."/>
            <person name="Mao L."/>
            <person name="Kong X."/>
            <person name="Jiao Y."/>
            <person name="Jia J."/>
        </authorList>
    </citation>
    <scope>NUCLEOTIDE SEQUENCE [LARGE SCALE GENOMIC DNA]</scope>
    <source>
        <strain evidence="4">cv. AL8/78</strain>
    </source>
</reference>
<reference evidence="3" key="3">
    <citation type="journal article" date="2017" name="Nature">
        <title>Genome sequence of the progenitor of the wheat D genome Aegilops tauschii.</title>
        <authorList>
            <person name="Luo M.C."/>
            <person name="Gu Y.Q."/>
            <person name="Puiu D."/>
            <person name="Wang H."/>
            <person name="Twardziok S.O."/>
            <person name="Deal K.R."/>
            <person name="Huo N."/>
            <person name="Zhu T."/>
            <person name="Wang L."/>
            <person name="Wang Y."/>
            <person name="McGuire P.E."/>
            <person name="Liu S."/>
            <person name="Long H."/>
            <person name="Ramasamy R.K."/>
            <person name="Rodriguez J.C."/>
            <person name="Van S.L."/>
            <person name="Yuan L."/>
            <person name="Wang Z."/>
            <person name="Xia Z."/>
            <person name="Xiao L."/>
            <person name="Anderson O.D."/>
            <person name="Ouyang S."/>
            <person name="Liang Y."/>
            <person name="Zimin A.V."/>
            <person name="Pertea G."/>
            <person name="Qi P."/>
            <person name="Bennetzen J.L."/>
            <person name="Dai X."/>
            <person name="Dawson M.W."/>
            <person name="Muller H.G."/>
            <person name="Kugler K."/>
            <person name="Rivarola-Duarte L."/>
            <person name="Spannagl M."/>
            <person name="Mayer K.F.X."/>
            <person name="Lu F.H."/>
            <person name="Bevan M.W."/>
            <person name="Leroy P."/>
            <person name="Li P."/>
            <person name="You F.M."/>
            <person name="Sun Q."/>
            <person name="Liu Z."/>
            <person name="Lyons E."/>
            <person name="Wicker T."/>
            <person name="Salzberg S.L."/>
            <person name="Devos K.M."/>
            <person name="Dvorak J."/>
        </authorList>
    </citation>
    <scope>NUCLEOTIDE SEQUENCE [LARGE SCALE GENOMIC DNA]</scope>
    <source>
        <strain evidence="3">cv. AL8/78</strain>
    </source>
</reference>
<feature type="transmembrane region" description="Helical" evidence="1">
    <location>
        <begin position="47"/>
        <end position="66"/>
    </location>
</feature>
<dbReference type="PANTHER" id="PTHR35762:SF11">
    <property type="entry name" value="DUF4408 DOMAIN-CONTAINING PROTEIN"/>
    <property type="match status" value="1"/>
</dbReference>
<evidence type="ECO:0000313" key="3">
    <source>
        <dbReference type="EnsemblPlants" id="AET6Gv20832000.1"/>
    </source>
</evidence>
<reference evidence="3" key="4">
    <citation type="submission" date="2019-03" db="UniProtKB">
        <authorList>
            <consortium name="EnsemblPlants"/>
        </authorList>
    </citation>
    <scope>IDENTIFICATION</scope>
</reference>
<keyword evidence="4" id="KW-1185">Reference proteome</keyword>
<dbReference type="Pfam" id="PF14364">
    <property type="entry name" value="DUF4408"/>
    <property type="match status" value="1"/>
</dbReference>
<dbReference type="Gramene" id="AET6Gv20832000.1">
    <property type="protein sequence ID" value="AET6Gv20832000.1"/>
    <property type="gene ID" value="AET6Gv20832000"/>
</dbReference>
<accession>A0A453PSC5</accession>